<feature type="region of interest" description="Disordered" evidence="3">
    <location>
        <begin position="3594"/>
        <end position="3629"/>
    </location>
</feature>
<dbReference type="GO" id="GO:0005509">
    <property type="term" value="F:calcium ion binding"/>
    <property type="evidence" value="ECO:0007669"/>
    <property type="project" value="TreeGrafter"/>
</dbReference>
<protein>
    <recommendedName>
        <fullName evidence="4">C2 domain-containing protein</fullName>
    </recommendedName>
</protein>
<feature type="domain" description="C2" evidence="4">
    <location>
        <begin position="2866"/>
        <end position="2990"/>
    </location>
</feature>
<feature type="domain" description="C2" evidence="4">
    <location>
        <begin position="2562"/>
        <end position="2696"/>
    </location>
</feature>
<feature type="domain" description="C2" evidence="4">
    <location>
        <begin position="1028"/>
        <end position="1157"/>
    </location>
</feature>
<feature type="domain" description="C2" evidence="4">
    <location>
        <begin position="1500"/>
        <end position="1630"/>
    </location>
</feature>
<dbReference type="SMART" id="SM00239">
    <property type="entry name" value="C2"/>
    <property type="match status" value="21"/>
</dbReference>
<dbReference type="PROSITE" id="PS50004">
    <property type="entry name" value="C2"/>
    <property type="match status" value="21"/>
</dbReference>
<feature type="domain" description="C2" evidence="4">
    <location>
        <begin position="353"/>
        <end position="489"/>
    </location>
</feature>
<evidence type="ECO:0000313" key="5">
    <source>
        <dbReference type="EMBL" id="CAH0371335.1"/>
    </source>
</evidence>
<comment type="caution">
    <text evidence="5">The sequence shown here is derived from an EMBL/GenBank/DDBJ whole genome shotgun (WGS) entry which is preliminary data.</text>
</comment>
<feature type="domain" description="C2" evidence="4">
    <location>
        <begin position="1345"/>
        <end position="1473"/>
    </location>
</feature>
<dbReference type="Gene3D" id="2.60.40.150">
    <property type="entry name" value="C2 domain"/>
    <property type="match status" value="21"/>
</dbReference>
<dbReference type="PANTHER" id="PTHR45911:SF4">
    <property type="entry name" value="MULTIPLE C2 AND TRANSMEMBRANE DOMAIN-CONTAINING PROTEIN"/>
    <property type="match status" value="1"/>
</dbReference>
<dbReference type="SUPFAM" id="SSF49562">
    <property type="entry name" value="C2 domain (Calcium/lipid-binding domain, CaLB)"/>
    <property type="match status" value="21"/>
</dbReference>
<feature type="domain" description="C2" evidence="4">
    <location>
        <begin position="2262"/>
        <end position="2387"/>
    </location>
</feature>
<evidence type="ECO:0000259" key="4">
    <source>
        <dbReference type="PROSITE" id="PS50004"/>
    </source>
</evidence>
<evidence type="ECO:0000256" key="3">
    <source>
        <dbReference type="SAM" id="MobiDB-lite"/>
    </source>
</evidence>
<keyword evidence="6" id="KW-1185">Reference proteome</keyword>
<reference evidence="5" key="1">
    <citation type="submission" date="2021-11" db="EMBL/GenBank/DDBJ databases">
        <authorList>
            <consortium name="Genoscope - CEA"/>
            <person name="William W."/>
        </authorList>
    </citation>
    <scope>NUCLEOTIDE SEQUENCE</scope>
</reference>
<dbReference type="Proteomes" id="UP000789595">
    <property type="component" value="Unassembled WGS sequence"/>
</dbReference>
<dbReference type="GO" id="GO:0016020">
    <property type="term" value="C:membrane"/>
    <property type="evidence" value="ECO:0007669"/>
    <property type="project" value="TreeGrafter"/>
</dbReference>
<feature type="domain" description="C2" evidence="4">
    <location>
        <begin position="3169"/>
        <end position="3297"/>
    </location>
</feature>
<dbReference type="InterPro" id="IPR000008">
    <property type="entry name" value="C2_dom"/>
</dbReference>
<name>A0A8J2WYP3_9STRA</name>
<evidence type="ECO:0000313" key="6">
    <source>
        <dbReference type="Proteomes" id="UP000789595"/>
    </source>
</evidence>
<feature type="compositionally biased region" description="Basic and acidic residues" evidence="3">
    <location>
        <begin position="3473"/>
        <end position="3515"/>
    </location>
</feature>
<proteinExistence type="predicted"/>
<feature type="domain" description="C2" evidence="4">
    <location>
        <begin position="2409"/>
        <end position="2540"/>
    </location>
</feature>
<feature type="domain" description="C2" evidence="4">
    <location>
        <begin position="518"/>
        <end position="667"/>
    </location>
</feature>
<feature type="domain" description="C2" evidence="4">
    <location>
        <begin position="2108"/>
        <end position="2236"/>
    </location>
</feature>
<dbReference type="OrthoDB" id="5973539at2759"/>
<feature type="domain" description="C2" evidence="4">
    <location>
        <begin position="693"/>
        <end position="833"/>
    </location>
</feature>
<gene>
    <name evidence="5" type="ORF">PECAL_3P12700</name>
</gene>
<feature type="domain" description="C2" evidence="4">
    <location>
        <begin position="1956"/>
        <end position="2082"/>
    </location>
</feature>
<evidence type="ECO:0000256" key="1">
    <source>
        <dbReference type="ARBA" id="ARBA00022723"/>
    </source>
</evidence>
<accession>A0A8J2WYP3</accession>
<feature type="region of interest" description="Disordered" evidence="3">
    <location>
        <begin position="3324"/>
        <end position="3515"/>
    </location>
</feature>
<feature type="domain" description="C2" evidence="4">
    <location>
        <begin position="2717"/>
        <end position="2847"/>
    </location>
</feature>
<feature type="domain" description="C2" evidence="4">
    <location>
        <begin position="195"/>
        <end position="322"/>
    </location>
</feature>
<sequence length="3629" mass="403751">MPFGFNAPKLPFGGKDEAKAAPPPPTPITDGPPWESGRLSVEVLGARGLRAADKSGTSDPFVCVQLVSNGKALPKPHDKARKTRTIKKTLAPRYKDENFVFDDVPLQTLRFQVYDWNAGLMGMGSGKAKPLGEVSVDLAARWAAQPDAGPDGRGVAEWLKLDALEGQQGAGEVEVKILLTAGTGDAQADAAKAADSARWFVDDQEPEQGEPNVLHVAVVRARGLKAADKSLMGTSSSDPFVTLQFGDKKEKTEVVKKSLAPIWMKMVELPVPVTKEKKPLPSLDVLVEDHDTLSSDFLGKVTISPASIPTLEADGAAPPTWFPLCNKDGSPAADRGQIQLALKMVYDPQYDPSEDRPFFTEEVSETDKPPNELRIAIARARDLKAMDAAVPFSSKGKTSDPYVKVKLEGFSDKKTKTRMKTLAPVWNDSSFTFDLVAGQKGTSTESQPKEVELEVMDYDLVGSDDFLGLVVLKLDELLEAKHKPVSKWYPLGEKTQRSGGDGSRGSLQVIAQWRYNKDLDFEPFSAEDDVPDREPNEVRVALFRGRGLAIKDKNLLSKGGTSDPRVRFELLGGQFSDDKNERKKQEKERHFKSSVRKKTLDPVWREVFARELRQPKKDDKTEGTWSPPTLRCICEDVDKVGSADFMGCVDIALTPLLEKRETLAGWYALGPDPDGKSSSNVSGEIHVSVQWRFDPELDFDPWCDEEGGDKPPNELRIALAKGRDLSVKDKPVLWGEGTSDPRVSFSLSVLGNDKADTPLKPWHSKPKKKTLNPTWNETYTHALPPPEEGEPGWVLTATCEDIDGMSSADFMGKVDIELQSLLKEPKRRSRSWHKLGAVDGKSSNVTGELDVIVQWRYNPALDFDPWLDEEKDPKHADKDPNELRIALVQGRSLAVKDKAVLYGAGSSDPRVRFKVTGTKDLHCTSKCIKKSLDPSWRETFSLPLTKDYAEDEKPIDFGINGPILEVTCEDVDTVSSADFMGELNLPLNAVEKQRVRKWYALEADAGGEHKSSNVHGELELILEWCYNPELDFDPFCEEDKYPDKAPNEVCVGLGRGRHLAIKDKAVLYGEGSSDPRCTLRIDGTELKEVSAVKKTTLNPIWNETFAFPYSRGPDDSQPPSLVIECEDVDTITAADFMGLVRVELDPLKDHKRLKKWLPLQARSDDKASSNISGDLEVFVRWRYNPELDFDPYPDSELKPAYEDKAPNELRLALVQARGLAIKDKNLLSKGGSSDPFAKFEVTGGDSTAKKPFKSQTKYKTLCPRWNELFQVPLKKGEVQPRLEVLLYDEDEVSSPDFMGRISIEISEFCSTQKARREWFTLLPEEGKSENVKGAVELIAQWRYNPALDFEPFLEPDEHADAPPNELRVAIVAARDLAIKDKNLLSKGGSSDPRCTLTVSGTELKAQSSTKQKTLEPRWCEVFSFEYTPGSDSENPPVLDVLVEDIDAVSSADFMGRARVELEPLKNQRLRKWFPLSADSEGKKGSSNVTGDLELVVQWRHNPSLAFAPFADAVEAVEGKKPNELRVAAIQARRLAVKDKSMMGKGSSDPVVTFELGSVKAETTVKKKTLNPTWKEAFAKPCSVDEAGDCQLKVTVGDWDAVTARDFMGSCVIDLKGCVEAPNQPACRKWCLLDLQDDKKTQNVSGEVEIWYQWRYNPLLDFEPFTDVGSDKAPNVLRVGLSQGRGLAVMDKNLLSKGGSSDPRCVLSLVDGDGAVVGKPITSAHQSKTLEPKWREVHEFDVEDASLTFKCVVEDYDAVSSADFMGEVQVALSELPPQKVVRKWYSLGEEKGEVEVILQWCYDADRDFEAFPEVDESSKMPNELCVGVFRARNLAVKDKGLVGKGSSDPYVKLKVAGTTLERRTKVKKTSLDPVWKELFILPLSSERPPDKPTPELEVSCWDHDTVSGDDAMGTATLSLEKWTSQQKRTGEKVWLPLEGEGASGDVCVVVCWRYAEARAFEPFEDEALPEGKEPNELRIGLFQATGLAVKDKALLWGEGSSDPRMTFTVDGTALKCTSETVKKSLDPVWKQVMTLELPKGPAGGLKLQGKCEDVDEVSGADFMGHFDCDLNECLDGKVKRLWRTLQPRTEKDEVSGDVELVLQWRYNARLDFCPFDGFVDEHEGEAPNELRIALIRAQGLAIADKNLLSKGGSSDPRCTFELTGVDDPWKSHTIKKCLDPKFHEQFVRLLDVPGDGSSPSLTVTCEDVDEVSGADFMGQFTVDLGPLTDHKPVRKWYKLEETEGRKGDVAGHVELFLQWVYNPVTAFDPFAPSETEGEPNELRIGLGRARDLPAMDKALVGKSSSDPRCTFSVAGTAIKLQSSTKKSTLTPTWKETFEVALPKGPPETKWELVVDMEDWDRVSAADFMGRVTIQMEPLADQAIVKGWYPLTHKDGGAAKGEVYLVLQWRRNRDLAFEPFEDQTEAEFLAKEPNELRIAAVSALGLAVADKNLLSSGGSSDPFLTFALEGSSLKPFKTKPKKKSLDPVWHEQFARSVTPGKESMKLVCTCEDWDEVSGSDFMGQFSVDLDELKDQKVLKKWFKLGEAEGRKGDVAGHVCLHVQWRHDPAIAFEPFSEDTSDKTPNELRIGLFKARDLVIADKNILSKGGSSDPRVRLSIAGTAWTAASKVIKKSLEPVWKETFVVPLPHIDLDGWTKPQLTLQVEDWDEISSADAMGCVTIDLQPDHGISREWYTLQQNDKGLPKEVSGEVNVVMQWRYNPDLDYDPFNEPVIDDELNELRVAVVQARGLAIMDKNLLSKGGSSDPFVEVSLSSAKKAKKTAVKKKTLEPVFHEQFLWSVSPSSSGDQPSLTLNVQDWDAVSKNDPMGSVTVDLATLLQRKGEPLRKWYALDTGGAIEVIAQWRHSPTNAWKPFAAPKFPDKAPNELRVGLSQGRELAVKDKNLLSKGGSSDPYCKFSLTGTNVTFHSTVQNKTVDPVWREIFTQPLPDLEPLPKLRVECFDRDAVSKDDSMGSFEVDLAELRNQAVSKKWYALDEGEVELILQWYHDPALAFDPFDEVEEASRAKTPNELCVVVSQGRNLVIKDSNIFSSGGTSDPRAILNVVGGSSVKLSHTTETLKKTLNPRWRETWCVPLTGNGGETLHCRVEDVDEISAADFMGSTEGIDLSQLKPNTITRKWYSLQPEDPLTKKKCKGDVHGDVELIILWRYNASLDWDPFDRENMSDGPVNELRVAAFRGRKLAIRDRNLFSAGGSSDPKLTFALSTAAEASWTGKTKAQKTTLDPIWKEQYSIPLKPEDCGGTCVLEVKCEDADTISSNDAMGSVSIDLMPLQGKTEQKWYELSGEGAEGAVELIIQWRHDPTRHEAELDAKARAEAKAAEDAKRKAQEAEREAAEQQRLADEAERKRKALEEAEARRKAKDEEARRKAAEEEARLKALAEEKERKRLEDEARRKEELERLRREREAAAARKKEEEAERKHAKALADAENARKLAEQKALDDAAAARRREAARKRRAELEEAARLRKSEEDARRDAARKARAEADAKRQAAEARRRDEARARLRAEAEMRAKRAAAARARRREAALKLKADEDARFAADEAYRENLRQTRAEALSKATIERQKREAIEDRKREKELVKALGDGSRNWRPDASSRFGSKPDTHAFLPKTKKPAD</sequence>
<feature type="domain" description="C2" evidence="4">
    <location>
        <begin position="861"/>
        <end position="999"/>
    </location>
</feature>
<dbReference type="EMBL" id="CAKKNE010000003">
    <property type="protein sequence ID" value="CAH0371335.1"/>
    <property type="molecule type" value="Genomic_DNA"/>
</dbReference>
<keyword evidence="1" id="KW-0479">Metal-binding</keyword>
<dbReference type="Pfam" id="PF00168">
    <property type="entry name" value="C2"/>
    <property type="match status" value="21"/>
</dbReference>
<feature type="compositionally biased region" description="Basic and acidic residues" evidence="3">
    <location>
        <begin position="3324"/>
        <end position="3465"/>
    </location>
</feature>
<feature type="domain" description="C2" evidence="4">
    <location>
        <begin position="1191"/>
        <end position="1319"/>
    </location>
</feature>
<dbReference type="PANTHER" id="PTHR45911">
    <property type="entry name" value="C2 DOMAIN-CONTAINING PROTEIN"/>
    <property type="match status" value="1"/>
</dbReference>
<evidence type="ECO:0000256" key="2">
    <source>
        <dbReference type="ARBA" id="ARBA00022837"/>
    </source>
</evidence>
<feature type="domain" description="C2" evidence="4">
    <location>
        <begin position="20"/>
        <end position="159"/>
    </location>
</feature>
<organism evidence="5 6">
    <name type="scientific">Pelagomonas calceolata</name>
    <dbReference type="NCBI Taxonomy" id="35677"/>
    <lineage>
        <taxon>Eukaryota</taxon>
        <taxon>Sar</taxon>
        <taxon>Stramenopiles</taxon>
        <taxon>Ochrophyta</taxon>
        <taxon>Pelagophyceae</taxon>
        <taxon>Pelagomonadales</taxon>
        <taxon>Pelagomonadaceae</taxon>
        <taxon>Pelagomonas</taxon>
    </lineage>
</organism>
<feature type="domain" description="C2" evidence="4">
    <location>
        <begin position="3013"/>
        <end position="3137"/>
    </location>
</feature>
<keyword evidence="2" id="KW-0106">Calcium</keyword>
<feature type="domain" description="C2" evidence="4">
    <location>
        <begin position="1803"/>
        <end position="1931"/>
    </location>
</feature>
<dbReference type="InterPro" id="IPR035892">
    <property type="entry name" value="C2_domain_sf"/>
</dbReference>
<dbReference type="CDD" id="cd00030">
    <property type="entry name" value="C2"/>
    <property type="match status" value="17"/>
</dbReference>
<feature type="domain" description="C2" evidence="4">
    <location>
        <begin position="1653"/>
        <end position="1784"/>
    </location>
</feature>
<feature type="region of interest" description="Disordered" evidence="3">
    <location>
        <begin position="1"/>
        <end position="36"/>
    </location>
</feature>